<dbReference type="WBParaSite" id="jg21231">
    <property type="protein sequence ID" value="jg21231"/>
    <property type="gene ID" value="jg21231"/>
</dbReference>
<dbReference type="Proteomes" id="UP000887574">
    <property type="component" value="Unplaced"/>
</dbReference>
<keyword evidence="1" id="KW-0472">Membrane</keyword>
<feature type="transmembrane region" description="Helical" evidence="1">
    <location>
        <begin position="72"/>
        <end position="92"/>
    </location>
</feature>
<reference evidence="3" key="1">
    <citation type="submission" date="2022-11" db="UniProtKB">
        <authorList>
            <consortium name="WormBaseParasite"/>
        </authorList>
    </citation>
    <scope>IDENTIFICATION</scope>
</reference>
<dbReference type="PANTHER" id="PTHR11360:SF284">
    <property type="entry name" value="EG:103B4.3 PROTEIN-RELATED"/>
    <property type="match status" value="1"/>
</dbReference>
<sequence>MTSYSASSSDTLSDDRKLIGHKPIALDGGYGWWVVLGSFLIHVFVDGFVYSFGVFGQSLVMRYDASNKGVSIILSVLSGLMYAIGPVSAIICNRMGCRAAAIVGAIVAVIGSFVALHTMWNALSAIPLQPFYEVEEHGKKEYEFEEESRKDICFSGMVDLIGVDRMTMGLDYYLCFKVLRAFSTADWRALIRHIGHILLDVHILWCLTYGWWCCFLSLV</sequence>
<evidence type="ECO:0000313" key="2">
    <source>
        <dbReference type="Proteomes" id="UP000887574"/>
    </source>
</evidence>
<proteinExistence type="predicted"/>
<keyword evidence="1" id="KW-0812">Transmembrane</keyword>
<dbReference type="SUPFAM" id="SSF103473">
    <property type="entry name" value="MFS general substrate transporter"/>
    <property type="match status" value="1"/>
</dbReference>
<evidence type="ECO:0000256" key="1">
    <source>
        <dbReference type="SAM" id="Phobius"/>
    </source>
</evidence>
<feature type="transmembrane region" description="Helical" evidence="1">
    <location>
        <begin position="30"/>
        <end position="52"/>
    </location>
</feature>
<dbReference type="InterPro" id="IPR036259">
    <property type="entry name" value="MFS_trans_sf"/>
</dbReference>
<dbReference type="AlphaFoldDB" id="A0A915DLG3"/>
<accession>A0A915DLG3</accession>
<organism evidence="2 3">
    <name type="scientific">Ditylenchus dipsaci</name>
    <dbReference type="NCBI Taxonomy" id="166011"/>
    <lineage>
        <taxon>Eukaryota</taxon>
        <taxon>Metazoa</taxon>
        <taxon>Ecdysozoa</taxon>
        <taxon>Nematoda</taxon>
        <taxon>Chromadorea</taxon>
        <taxon>Rhabditida</taxon>
        <taxon>Tylenchina</taxon>
        <taxon>Tylenchomorpha</taxon>
        <taxon>Sphaerularioidea</taxon>
        <taxon>Anguinidae</taxon>
        <taxon>Anguininae</taxon>
        <taxon>Ditylenchus</taxon>
    </lineage>
</organism>
<protein>
    <submittedName>
        <fullName evidence="3">Uncharacterized protein</fullName>
    </submittedName>
</protein>
<dbReference type="GO" id="GO:0008028">
    <property type="term" value="F:monocarboxylic acid transmembrane transporter activity"/>
    <property type="evidence" value="ECO:0007669"/>
    <property type="project" value="TreeGrafter"/>
</dbReference>
<evidence type="ECO:0000313" key="3">
    <source>
        <dbReference type="WBParaSite" id="jg21231"/>
    </source>
</evidence>
<keyword evidence="1" id="KW-1133">Transmembrane helix</keyword>
<dbReference type="PANTHER" id="PTHR11360">
    <property type="entry name" value="MONOCARBOXYLATE TRANSPORTER"/>
    <property type="match status" value="1"/>
</dbReference>
<name>A0A915DLG3_9BILA</name>
<feature type="transmembrane region" description="Helical" evidence="1">
    <location>
        <begin position="99"/>
        <end position="120"/>
    </location>
</feature>
<dbReference type="InterPro" id="IPR050327">
    <property type="entry name" value="Proton-linked_MCT"/>
</dbReference>
<keyword evidence="2" id="KW-1185">Reference proteome</keyword>